<protein>
    <submittedName>
        <fullName evidence="1">GTP cyclohydrolase II</fullName>
        <ecNumber evidence="1">3.5.4.25</ecNumber>
    </submittedName>
</protein>
<organism evidence="1 2">
    <name type="scientific">Paraburkholderia xenovorans (strain LB400)</name>
    <dbReference type="NCBI Taxonomy" id="266265"/>
    <lineage>
        <taxon>Bacteria</taxon>
        <taxon>Pseudomonadati</taxon>
        <taxon>Pseudomonadota</taxon>
        <taxon>Betaproteobacteria</taxon>
        <taxon>Burkholderiales</taxon>
        <taxon>Burkholderiaceae</taxon>
        <taxon>Paraburkholderia</taxon>
    </lineage>
</organism>
<keyword evidence="1" id="KW-0378">Hydrolase</keyword>
<evidence type="ECO:0000313" key="2">
    <source>
        <dbReference type="Proteomes" id="UP000001817"/>
    </source>
</evidence>
<dbReference type="Proteomes" id="UP000001817">
    <property type="component" value="Chromosome 1"/>
</dbReference>
<dbReference type="KEGG" id="bxe:Bxe_A3943"/>
<accession>Q145D3</accession>
<gene>
    <name evidence="1" type="ORF">Bxe_A3943</name>
</gene>
<reference evidence="1 2" key="1">
    <citation type="journal article" date="2006" name="Proc. Natl. Acad. Sci. U.S.A.">
        <title>Burkholderia xenovorans LB400 harbors a multi-replicon, 9.73-Mbp genome shaped for versatility.</title>
        <authorList>
            <person name="Chain P.S."/>
            <person name="Denef V.J."/>
            <person name="Konstantinidis K.T."/>
            <person name="Vergez L.M."/>
            <person name="Agullo L."/>
            <person name="Reyes V.L."/>
            <person name="Hauser L."/>
            <person name="Cordova M."/>
            <person name="Gomez L."/>
            <person name="Gonzalez M."/>
            <person name="Land M."/>
            <person name="Lao V."/>
            <person name="Larimer F."/>
            <person name="LiPuma J.J."/>
            <person name="Mahenthiralingam E."/>
            <person name="Malfatti S.A."/>
            <person name="Marx C.J."/>
            <person name="Parnell J.J."/>
            <person name="Ramette A."/>
            <person name="Richardson P."/>
            <person name="Seeger M."/>
            <person name="Smith D."/>
            <person name="Spilker T."/>
            <person name="Sul W.J."/>
            <person name="Tsoi T.V."/>
            <person name="Ulrich L.E."/>
            <person name="Zhulin I.B."/>
            <person name="Tiedje J.M."/>
        </authorList>
    </citation>
    <scope>NUCLEOTIDE SEQUENCE [LARGE SCALE GENOMIC DNA]</scope>
    <source>
        <strain evidence="1 2">LB400</strain>
    </source>
</reference>
<name>Q145D3_PARXL</name>
<evidence type="ECO:0000313" key="1">
    <source>
        <dbReference type="EMBL" id="ABE29056.1"/>
    </source>
</evidence>
<dbReference type="STRING" id="266265.Bxe_A3943"/>
<sequence length="82" mass="9110">MGIDESFTILIVKCETQNACNFSRCMCSASLNQGYRMNKNKGIAVVLALLLCASISHKRGVDVQVLHMTKETRTEAKLKAEF</sequence>
<proteinExistence type="predicted"/>
<dbReference type="GO" id="GO:0003935">
    <property type="term" value="F:GTP cyclohydrolase II activity"/>
    <property type="evidence" value="ECO:0007669"/>
    <property type="project" value="UniProtKB-EC"/>
</dbReference>
<dbReference type="EMBL" id="CP000270">
    <property type="protein sequence ID" value="ABE29056.1"/>
    <property type="molecule type" value="Genomic_DNA"/>
</dbReference>
<keyword evidence="2" id="KW-1185">Reference proteome</keyword>
<dbReference type="AlphaFoldDB" id="Q145D3"/>
<dbReference type="EC" id="3.5.4.25" evidence="1"/>